<dbReference type="Pfam" id="PF13176">
    <property type="entry name" value="TPR_7"/>
    <property type="match status" value="1"/>
</dbReference>
<dbReference type="PROSITE" id="PS50005">
    <property type="entry name" value="TPR"/>
    <property type="match status" value="2"/>
</dbReference>
<dbReference type="InterPro" id="IPR019734">
    <property type="entry name" value="TPR_rpt"/>
</dbReference>
<feature type="repeat" description="TPR" evidence="3">
    <location>
        <begin position="872"/>
        <end position="905"/>
    </location>
</feature>
<dbReference type="GO" id="GO:0005524">
    <property type="term" value="F:ATP binding"/>
    <property type="evidence" value="ECO:0007669"/>
    <property type="project" value="UniProtKB-UniRule"/>
</dbReference>
<dbReference type="InterPro" id="IPR011990">
    <property type="entry name" value="TPR-like_helical_dom_sf"/>
</dbReference>
<dbReference type="SMART" id="SM00028">
    <property type="entry name" value="TPR"/>
    <property type="match status" value="6"/>
</dbReference>
<feature type="domain" description="Protein kinase" evidence="6">
    <location>
        <begin position="128"/>
        <end position="524"/>
    </location>
</feature>
<dbReference type="PROSITE" id="PS50293">
    <property type="entry name" value="TPR_REGION"/>
    <property type="match status" value="1"/>
</dbReference>
<dbReference type="PROSITE" id="PS00107">
    <property type="entry name" value="PROTEIN_KINASE_ATP"/>
    <property type="match status" value="1"/>
</dbReference>
<dbReference type="CDD" id="cd14014">
    <property type="entry name" value="STKc_PknB_like"/>
    <property type="match status" value="1"/>
</dbReference>
<dbReference type="PANTHER" id="PTHR12558">
    <property type="entry name" value="CELL DIVISION CYCLE 16,23,27"/>
    <property type="match status" value="1"/>
</dbReference>
<keyword evidence="2 4" id="KW-0067">ATP-binding</keyword>
<dbReference type="InterPro" id="IPR017441">
    <property type="entry name" value="Protein_kinase_ATP_BS"/>
</dbReference>
<evidence type="ECO:0000256" key="5">
    <source>
        <dbReference type="SAM" id="MobiDB-lite"/>
    </source>
</evidence>
<proteinExistence type="predicted"/>
<feature type="compositionally biased region" description="Polar residues" evidence="5">
    <location>
        <begin position="257"/>
        <end position="294"/>
    </location>
</feature>
<organism evidence="7">
    <name type="scientific">Singulisphaera sp. Ch08</name>
    <dbReference type="NCBI Taxonomy" id="3120278"/>
    <lineage>
        <taxon>Bacteria</taxon>
        <taxon>Pseudomonadati</taxon>
        <taxon>Planctomycetota</taxon>
        <taxon>Planctomycetia</taxon>
        <taxon>Isosphaerales</taxon>
        <taxon>Isosphaeraceae</taxon>
        <taxon>Singulisphaera</taxon>
    </lineage>
</organism>
<feature type="region of interest" description="Disordered" evidence="5">
    <location>
        <begin position="1"/>
        <end position="43"/>
    </location>
</feature>
<keyword evidence="3" id="KW-0802">TPR repeat</keyword>
<gene>
    <name evidence="7" type="ORF">V5E97_01425</name>
</gene>
<evidence type="ECO:0000256" key="4">
    <source>
        <dbReference type="PROSITE-ProRule" id="PRU10141"/>
    </source>
</evidence>
<dbReference type="AlphaFoldDB" id="A0AAU7CGV1"/>
<feature type="compositionally biased region" description="Low complexity" evidence="5">
    <location>
        <begin position="243"/>
        <end position="254"/>
    </location>
</feature>
<dbReference type="EMBL" id="CP155447">
    <property type="protein sequence ID" value="XBH04702.1"/>
    <property type="molecule type" value="Genomic_DNA"/>
</dbReference>
<dbReference type="SUPFAM" id="SSF48452">
    <property type="entry name" value="TPR-like"/>
    <property type="match status" value="2"/>
</dbReference>
<dbReference type="PROSITE" id="PS00108">
    <property type="entry name" value="PROTEIN_KINASE_ST"/>
    <property type="match status" value="1"/>
</dbReference>
<evidence type="ECO:0000256" key="3">
    <source>
        <dbReference type="PROSITE-ProRule" id="PRU00339"/>
    </source>
</evidence>
<dbReference type="Pfam" id="PF13432">
    <property type="entry name" value="TPR_16"/>
    <property type="match status" value="2"/>
</dbReference>
<sequence>MDIPSSSSSQADDSKPKFGASDDLNFHDAWNPSEDSHRAGTEFDSLRGFTGPSIFDHSFRGPEPRRPAIFNPGSVSDAELIDAFSIGEEIEDAASRGGVDAKLKAQSVKPEVPRPLVLPKPGERMGGFLIMGELGRGTFARVYLARQEGLGNRLVALKISRAVGDEPEILARLQHSHIVPIHSVHDDPETGLRMMCMPYLGGANLAQVLEAVEARRAGQANGRSLVDALDVVSQRMQSTTGLSRSTRSVRSFRSLPAPSSAQISPYTTTRLATEASTGSDPSPPTSFLTNSLTTDTGRSFGTIQSLWTRISGRSRPTLVADPERDEREIDQPSRQFLRGANHIQAAVWIVARLAEGLDHAHSKGLLHRDLKPSNILITDDGTPMLLDFNLATLRRLGGSPEDGAKTTLGGTLVFMAPEHLDAFHPNGSTSPDSVGERADLYALTLILFEMIAGEVPFPEPPSTLPLHEIIQLMIVQRRQVPSLRAACPQVPWSLDSIVSKSLDPDPNRRHARARDLGEDLRRFLDDLPLKYAPEPSLRERVAKWIRRHPSTTSSTSVGLLAVLLLCVAGGIISLLFNNLQGVSAHLKFRNFQSEFSESQLRLNTTSGPIEHLDKGIEIAQKALELEGAGLWDKGQQGAWTRWLTPKEQTLFREQMVELILLEARAKTYLANKNGSEADQREALEWAIRWLDRAEQIDPRPTPTLYGDRARYLAALGLAERAGKDRAIAAQTKAETSRDFALLGTSFLVKEEWQKAEAALLRAVELDKRRFWAWFGLGFCRFKQGRYLEASGSFAVCTALEPEFAWPYMNQGLALANAGRFDEALSVYDQALRINPRFTEALVNRALTHLELDNLPGAEADLNQAINLGRKEPDVLSALGEVLARLGRRDDAERLYARLLDSDPENQAFRVARAVIRLKTDPAGSRQDLERVLERTPRNARALYVMARLIQQDDRPQALAYVDKAVEADPNLGDALQLRALLRARLGHLSAIEDVNRLVQAPTANRLYNGACALAILSETATNPQLADHSLALLGRSLDAGFSPTTAAADPDLTPLRKLPGFQTLIHQKRAANAPQKGGRSE</sequence>
<dbReference type="InterPro" id="IPR000719">
    <property type="entry name" value="Prot_kinase_dom"/>
</dbReference>
<dbReference type="InterPro" id="IPR011009">
    <property type="entry name" value="Kinase-like_dom_sf"/>
</dbReference>
<dbReference type="Gene3D" id="1.10.510.10">
    <property type="entry name" value="Transferase(Phosphotransferase) domain 1"/>
    <property type="match status" value="2"/>
</dbReference>
<dbReference type="PANTHER" id="PTHR12558:SF33">
    <property type="entry name" value="BLL7664 PROTEIN"/>
    <property type="match status" value="1"/>
</dbReference>
<evidence type="ECO:0000259" key="6">
    <source>
        <dbReference type="PROSITE" id="PS50011"/>
    </source>
</evidence>
<accession>A0AAU7CGV1</accession>
<name>A0AAU7CGV1_9BACT</name>
<evidence type="ECO:0000313" key="7">
    <source>
        <dbReference type="EMBL" id="XBH04702.1"/>
    </source>
</evidence>
<dbReference type="InterPro" id="IPR008271">
    <property type="entry name" value="Ser/Thr_kinase_AS"/>
</dbReference>
<feature type="compositionally biased region" description="Basic and acidic residues" evidence="5">
    <location>
        <begin position="34"/>
        <end position="43"/>
    </location>
</feature>
<dbReference type="GO" id="GO:0004672">
    <property type="term" value="F:protein kinase activity"/>
    <property type="evidence" value="ECO:0007669"/>
    <property type="project" value="InterPro"/>
</dbReference>
<evidence type="ECO:0000256" key="2">
    <source>
        <dbReference type="ARBA" id="ARBA00022840"/>
    </source>
</evidence>
<feature type="region of interest" description="Disordered" evidence="5">
    <location>
        <begin position="236"/>
        <end position="294"/>
    </location>
</feature>
<dbReference type="SUPFAM" id="SSF56112">
    <property type="entry name" value="Protein kinase-like (PK-like)"/>
    <property type="match status" value="1"/>
</dbReference>
<protein>
    <submittedName>
        <fullName evidence="7">Tetratricopeptide repeat protein</fullName>
    </submittedName>
</protein>
<feature type="binding site" evidence="4">
    <location>
        <position position="158"/>
    </location>
    <ligand>
        <name>ATP</name>
        <dbReference type="ChEBI" id="CHEBI:30616"/>
    </ligand>
</feature>
<keyword evidence="1 4" id="KW-0547">Nucleotide-binding</keyword>
<dbReference type="PROSITE" id="PS50011">
    <property type="entry name" value="PROTEIN_KINASE_DOM"/>
    <property type="match status" value="1"/>
</dbReference>
<dbReference type="Pfam" id="PF00069">
    <property type="entry name" value="Pkinase"/>
    <property type="match status" value="1"/>
</dbReference>
<evidence type="ECO:0000256" key="1">
    <source>
        <dbReference type="ARBA" id="ARBA00022741"/>
    </source>
</evidence>
<dbReference type="RefSeq" id="WP_406697495.1">
    <property type="nucleotide sequence ID" value="NZ_CP155447.1"/>
</dbReference>
<dbReference type="SMART" id="SM00220">
    <property type="entry name" value="S_TKc"/>
    <property type="match status" value="1"/>
</dbReference>
<feature type="repeat" description="TPR" evidence="3">
    <location>
        <begin position="804"/>
        <end position="837"/>
    </location>
</feature>
<dbReference type="Gene3D" id="1.25.40.10">
    <property type="entry name" value="Tetratricopeptide repeat domain"/>
    <property type="match status" value="2"/>
</dbReference>
<reference evidence="7" key="1">
    <citation type="submission" date="2024-05" db="EMBL/GenBank/DDBJ databases">
        <title>Planctomycetes of the genus Singulisphaera possess chitinolytic capabilities.</title>
        <authorList>
            <person name="Ivanova A."/>
        </authorList>
    </citation>
    <scope>NUCLEOTIDE SEQUENCE</scope>
    <source>
        <strain evidence="7">Ch08T</strain>
    </source>
</reference>